<dbReference type="PANTHER" id="PTHR42705">
    <property type="entry name" value="BIFUNCTIONAL NON-HOMOLOGOUS END JOINING PROTEIN LIGD"/>
    <property type="match status" value="1"/>
</dbReference>
<dbReference type="Gene3D" id="3.90.920.10">
    <property type="entry name" value="DNA primase, PRIM domain"/>
    <property type="match status" value="1"/>
</dbReference>
<dbReference type="InterPro" id="IPR052171">
    <property type="entry name" value="NHEJ_LigD"/>
</dbReference>
<dbReference type="PANTHER" id="PTHR42705:SF2">
    <property type="entry name" value="BIFUNCTIONAL NON-HOMOLOGOUS END JOINING PROTEIN LIGD"/>
    <property type="match status" value="1"/>
</dbReference>
<proteinExistence type="predicted"/>
<dbReference type="EMBL" id="CP015583">
    <property type="protein sequence ID" value="APT56090.1"/>
    <property type="molecule type" value="Genomic_DNA"/>
</dbReference>
<feature type="domain" description="DNA ligase D polymerase" evidence="2">
    <location>
        <begin position="39"/>
        <end position="288"/>
    </location>
</feature>
<sequence>MNPPRQGGHRSPGPTMSGVALSHPERVYWPPSGDAGPVTKQDLARYLERVAPRLLPAIVGRPLTLLRAPEGIGGERFVQRHAARGLSPLVGTVRPRGEEKPLIQVDSAGALVALAQSGVLEIHPWGARSARLAQPDRMVLDLDPAENLSFGAVVAAALALRERVLALGLVPFCKTTGGKGLHLVVPLAAGTRWDRLHAVAAAICERLAREAPERFTTQSALAGREGRIFLDFQRNARGASAVAPWSPRARPGAPVAMPLDWAEVTEGLDPRRFTIATAPVRLEAPDPWDGMEAAARPLPPLSQVR</sequence>
<feature type="region of interest" description="Disordered" evidence="1">
    <location>
        <begin position="1"/>
        <end position="21"/>
    </location>
</feature>
<evidence type="ECO:0000313" key="3">
    <source>
        <dbReference type="EMBL" id="APT56090.1"/>
    </source>
</evidence>
<dbReference type="NCBIfam" id="TIGR02778">
    <property type="entry name" value="ligD_pol"/>
    <property type="match status" value="1"/>
</dbReference>
<dbReference type="Pfam" id="PF21686">
    <property type="entry name" value="LigD_Prim-Pol"/>
    <property type="match status" value="1"/>
</dbReference>
<evidence type="ECO:0000256" key="1">
    <source>
        <dbReference type="SAM" id="MobiDB-lite"/>
    </source>
</evidence>
<dbReference type="eggNOG" id="COG3285">
    <property type="taxonomic scope" value="Bacteria"/>
</dbReference>
<dbReference type="STRING" id="257708.RGI145_02130"/>
<gene>
    <name evidence="3" type="ORF">RGI145_02130</name>
</gene>
<dbReference type="Proteomes" id="UP000185494">
    <property type="component" value="Chromosome 1"/>
</dbReference>
<accession>A0A1L7ABK1</accession>
<dbReference type="AlphaFoldDB" id="A0A1L7ABK1"/>
<dbReference type="KEGG" id="rgi:RGI145_02130"/>
<protein>
    <recommendedName>
        <fullName evidence="2">DNA ligase D polymerase domain-containing protein</fullName>
    </recommendedName>
</protein>
<evidence type="ECO:0000259" key="2">
    <source>
        <dbReference type="Pfam" id="PF21686"/>
    </source>
</evidence>
<name>A0A1L7ABK1_9PROT</name>
<reference evidence="3 4" key="1">
    <citation type="submission" date="2016-05" db="EMBL/GenBank/DDBJ databases">
        <title>Complete Genome and Methylome Analysis of Psychrotrophic Bacterial Isolates from Antarctic Lake Untersee.</title>
        <authorList>
            <person name="Fomenkov A."/>
            <person name="Akimov V.N."/>
            <person name="Vasilyeva L.V."/>
            <person name="Andersen D."/>
            <person name="Vincze T."/>
            <person name="Roberts R.J."/>
        </authorList>
    </citation>
    <scope>NUCLEOTIDE SEQUENCE [LARGE SCALE GENOMIC DNA]</scope>
    <source>
        <strain evidence="3 4">U14-5</strain>
    </source>
</reference>
<dbReference type="InterPro" id="IPR014145">
    <property type="entry name" value="LigD_pol_dom"/>
</dbReference>
<organism evidence="3 4">
    <name type="scientific">Roseomonas gilardii</name>
    <dbReference type="NCBI Taxonomy" id="257708"/>
    <lineage>
        <taxon>Bacteria</taxon>
        <taxon>Pseudomonadati</taxon>
        <taxon>Pseudomonadota</taxon>
        <taxon>Alphaproteobacteria</taxon>
        <taxon>Acetobacterales</taxon>
        <taxon>Roseomonadaceae</taxon>
        <taxon>Roseomonas</taxon>
    </lineage>
</organism>
<dbReference type="RefSeq" id="WP_075797045.1">
    <property type="nucleotide sequence ID" value="NZ_CP015583.1"/>
</dbReference>
<evidence type="ECO:0000313" key="4">
    <source>
        <dbReference type="Proteomes" id="UP000185494"/>
    </source>
</evidence>